<dbReference type="HOGENOM" id="CLU_1839259_0_0_10"/>
<dbReference type="AlphaFoldDB" id="G5HBN8"/>
<comment type="caution">
    <text evidence="2">The sequence shown here is derived from an EMBL/GenBank/DDBJ whole genome shotgun (WGS) entry which is preliminary data.</text>
</comment>
<feature type="domain" description="SLH" evidence="1">
    <location>
        <begin position="19"/>
        <end position="81"/>
    </location>
</feature>
<evidence type="ECO:0000259" key="1">
    <source>
        <dbReference type="PROSITE" id="PS51272"/>
    </source>
</evidence>
<feature type="non-terminal residue" evidence="2">
    <location>
        <position position="1"/>
    </location>
</feature>
<evidence type="ECO:0000313" key="2">
    <source>
        <dbReference type="EMBL" id="EHB91165.1"/>
    </source>
</evidence>
<proteinExistence type="predicted"/>
<accession>G5HBN8</accession>
<sequence length="139" mass="14822">GRGKKVEDMTKAEKLAWTSKVTFTDVNVEEYYGVAMGWADSLDIANGSNGKFRPTETITREEFAALLSNYAKATGDYEAVDADEVLGSATDYTAWAKDVVAWAKANGIMGNNGAAINGTGVITRAEVAAMAVNYQPEAL</sequence>
<dbReference type="STRING" id="742725.HMPREF9450_02348"/>
<reference evidence="2 3" key="1">
    <citation type="submission" date="2011-08" db="EMBL/GenBank/DDBJ databases">
        <title>The Genome Sequence of Alistipes indistinctus YIT 12060.</title>
        <authorList>
            <consortium name="The Broad Institute Genome Sequencing Platform"/>
            <person name="Earl A."/>
            <person name="Ward D."/>
            <person name="Feldgarden M."/>
            <person name="Gevers D."/>
            <person name="Morotomi M."/>
            <person name="Young S.K."/>
            <person name="Zeng Q."/>
            <person name="Gargeya S."/>
            <person name="Fitzgerald M."/>
            <person name="Haas B."/>
            <person name="Abouelleil A."/>
            <person name="Alvarado L."/>
            <person name="Arachchi H.M."/>
            <person name="Berlin A."/>
            <person name="Brown A."/>
            <person name="Chapman S.B."/>
            <person name="Chen Z."/>
            <person name="Dunbar C."/>
            <person name="Freedman E."/>
            <person name="Gearin G."/>
            <person name="Gellesch M."/>
            <person name="Goldberg J."/>
            <person name="Griggs A."/>
            <person name="Gujja S."/>
            <person name="Heiman D."/>
            <person name="Howarth C."/>
            <person name="Larson L."/>
            <person name="Lui A."/>
            <person name="MacDonald P.J.P."/>
            <person name="Montmayeur A."/>
            <person name="Murphy C."/>
            <person name="Neiman D."/>
            <person name="Pearson M."/>
            <person name="Priest M."/>
            <person name="Roberts A."/>
            <person name="Saif S."/>
            <person name="Shea T."/>
            <person name="Shenoy N."/>
            <person name="Sisk P."/>
            <person name="Stolte C."/>
            <person name="Sykes S."/>
            <person name="Wortman J."/>
            <person name="Nusbaum C."/>
            <person name="Birren B."/>
        </authorList>
    </citation>
    <scope>NUCLEOTIDE SEQUENCE [LARGE SCALE GENOMIC DNA]</scope>
    <source>
        <strain evidence="2 3">YIT 12060</strain>
    </source>
</reference>
<dbReference type="Proteomes" id="UP000006008">
    <property type="component" value="Unassembled WGS sequence"/>
</dbReference>
<name>G5HBN8_9BACT</name>
<dbReference type="OrthoDB" id="9804511at2"/>
<dbReference type="InterPro" id="IPR001119">
    <property type="entry name" value="SLH_dom"/>
</dbReference>
<evidence type="ECO:0000313" key="3">
    <source>
        <dbReference type="Proteomes" id="UP000006008"/>
    </source>
</evidence>
<dbReference type="PATRIC" id="fig|742725.3.peg.2419"/>
<organism evidence="2 3">
    <name type="scientific">Alistipes indistinctus YIT 12060</name>
    <dbReference type="NCBI Taxonomy" id="742725"/>
    <lineage>
        <taxon>Bacteria</taxon>
        <taxon>Pseudomonadati</taxon>
        <taxon>Bacteroidota</taxon>
        <taxon>Bacteroidia</taxon>
        <taxon>Bacteroidales</taxon>
        <taxon>Rikenellaceae</taxon>
        <taxon>Alistipes</taxon>
    </lineage>
</organism>
<gene>
    <name evidence="2" type="ORF">HMPREF9450_02348</name>
</gene>
<dbReference type="EMBL" id="ADLD01000018">
    <property type="protein sequence ID" value="EHB91165.1"/>
    <property type="molecule type" value="Genomic_DNA"/>
</dbReference>
<dbReference type="PROSITE" id="PS51272">
    <property type="entry name" value="SLH"/>
    <property type="match status" value="1"/>
</dbReference>
<dbReference type="Pfam" id="PF00395">
    <property type="entry name" value="SLH"/>
    <property type="match status" value="2"/>
</dbReference>
<keyword evidence="3" id="KW-1185">Reference proteome</keyword>
<dbReference type="eggNOG" id="COG5263">
    <property type="taxonomic scope" value="Bacteria"/>
</dbReference>
<protein>
    <recommendedName>
        <fullName evidence="1">SLH domain-containing protein</fullName>
    </recommendedName>
</protein>